<dbReference type="SUPFAM" id="SSF53850">
    <property type="entry name" value="Periplasmic binding protein-like II"/>
    <property type="match status" value="1"/>
</dbReference>
<proteinExistence type="inferred from homology"/>
<accession>A0ABS8HYB9</accession>
<sequence length="301" mass="33593">MELNQLQYFIEVAKYHSFSKASNKIHVAQSSLSHQVIKLESELGTQLFKRNTRNVVLTDAGKEFYEYAYRVINDMNQASCAMQKYSSLQAGHIVIGALPIMGYLGITQLIATFHKAHPGIELGLTEAGSSILCEKLLSDDIDVAFLTPPTLKRYKQFEITPLIEDNIVVVASKDHVNLTQSPTIDLKDLEHEKFILMGSDNAMRYICESTCKIAGFIPEIICESNQIDTMVGLVASGLGITFLTFSVANAFRHYGITIIPLRMPIKRITALGVIEPNANPLVKIFCQFVQNNKHLLGRMQL</sequence>
<dbReference type="Proteomes" id="UP001165492">
    <property type="component" value="Unassembled WGS sequence"/>
</dbReference>
<dbReference type="InterPro" id="IPR036390">
    <property type="entry name" value="WH_DNA-bd_sf"/>
</dbReference>
<keyword evidence="2" id="KW-0805">Transcription regulation</keyword>
<evidence type="ECO:0000256" key="4">
    <source>
        <dbReference type="ARBA" id="ARBA00023163"/>
    </source>
</evidence>
<dbReference type="Gene3D" id="1.10.10.10">
    <property type="entry name" value="Winged helix-like DNA-binding domain superfamily/Winged helix DNA-binding domain"/>
    <property type="match status" value="1"/>
</dbReference>
<comment type="similarity">
    <text evidence="1">Belongs to the LysR transcriptional regulatory family.</text>
</comment>
<dbReference type="Pfam" id="PF00126">
    <property type="entry name" value="HTH_1"/>
    <property type="match status" value="1"/>
</dbReference>
<evidence type="ECO:0000313" key="6">
    <source>
        <dbReference type="EMBL" id="MCC5468171.1"/>
    </source>
</evidence>
<feature type="domain" description="HTH lysR-type" evidence="5">
    <location>
        <begin position="1"/>
        <end position="58"/>
    </location>
</feature>
<evidence type="ECO:0000313" key="7">
    <source>
        <dbReference type="Proteomes" id="UP001165492"/>
    </source>
</evidence>
<dbReference type="EMBL" id="JAJHJB010000051">
    <property type="protein sequence ID" value="MCC5468171.1"/>
    <property type="molecule type" value="Genomic_DNA"/>
</dbReference>
<dbReference type="InterPro" id="IPR000847">
    <property type="entry name" value="LysR_HTH_N"/>
</dbReference>
<comment type="caution">
    <text evidence="6">The sequence shown here is derived from an EMBL/GenBank/DDBJ whole genome shotgun (WGS) entry which is preliminary data.</text>
</comment>
<dbReference type="InterPro" id="IPR005119">
    <property type="entry name" value="LysR_subst-bd"/>
</dbReference>
<dbReference type="Pfam" id="PF03466">
    <property type="entry name" value="LysR_substrate"/>
    <property type="match status" value="1"/>
</dbReference>
<keyword evidence="7" id="KW-1185">Reference proteome</keyword>
<dbReference type="RefSeq" id="WP_229537056.1">
    <property type="nucleotide sequence ID" value="NZ_JAJHJB010000051.1"/>
</dbReference>
<reference evidence="6" key="1">
    <citation type="submission" date="2021-11" db="EMBL/GenBank/DDBJ databases">
        <title>Description of a new species Pelosinus isolated from the bottom sediments of Lake Baikal.</title>
        <authorList>
            <person name="Zakharyuk A."/>
        </authorList>
    </citation>
    <scope>NUCLEOTIDE SEQUENCE</scope>
    <source>
        <strain evidence="6">Bkl1</strain>
    </source>
</reference>
<keyword evidence="4" id="KW-0804">Transcription</keyword>
<dbReference type="Gene3D" id="3.40.190.290">
    <property type="match status" value="1"/>
</dbReference>
<dbReference type="CDD" id="cd05466">
    <property type="entry name" value="PBP2_LTTR_substrate"/>
    <property type="match status" value="1"/>
</dbReference>
<gene>
    <name evidence="6" type="ORF">LMF89_22805</name>
</gene>
<evidence type="ECO:0000256" key="3">
    <source>
        <dbReference type="ARBA" id="ARBA00023125"/>
    </source>
</evidence>
<dbReference type="SUPFAM" id="SSF46785">
    <property type="entry name" value="Winged helix' DNA-binding domain"/>
    <property type="match status" value="1"/>
</dbReference>
<dbReference type="PROSITE" id="PS50931">
    <property type="entry name" value="HTH_LYSR"/>
    <property type="match status" value="1"/>
</dbReference>
<organism evidence="6 7">
    <name type="scientific">Pelosinus baikalensis</name>
    <dbReference type="NCBI Taxonomy" id="2892015"/>
    <lineage>
        <taxon>Bacteria</taxon>
        <taxon>Bacillati</taxon>
        <taxon>Bacillota</taxon>
        <taxon>Negativicutes</taxon>
        <taxon>Selenomonadales</taxon>
        <taxon>Sporomusaceae</taxon>
        <taxon>Pelosinus</taxon>
    </lineage>
</organism>
<evidence type="ECO:0000256" key="2">
    <source>
        <dbReference type="ARBA" id="ARBA00023015"/>
    </source>
</evidence>
<keyword evidence="3" id="KW-0238">DNA-binding</keyword>
<evidence type="ECO:0000256" key="1">
    <source>
        <dbReference type="ARBA" id="ARBA00009437"/>
    </source>
</evidence>
<evidence type="ECO:0000259" key="5">
    <source>
        <dbReference type="PROSITE" id="PS50931"/>
    </source>
</evidence>
<dbReference type="PRINTS" id="PR00039">
    <property type="entry name" value="HTHLYSR"/>
</dbReference>
<dbReference type="PANTHER" id="PTHR30419:SF8">
    <property type="entry name" value="NITROGEN ASSIMILATION TRANSCRIPTIONAL ACTIVATOR-RELATED"/>
    <property type="match status" value="1"/>
</dbReference>
<dbReference type="InterPro" id="IPR036388">
    <property type="entry name" value="WH-like_DNA-bd_sf"/>
</dbReference>
<name>A0ABS8HYB9_9FIRM</name>
<dbReference type="InterPro" id="IPR050950">
    <property type="entry name" value="HTH-type_LysR_regulators"/>
</dbReference>
<protein>
    <submittedName>
        <fullName evidence="6">LysR family transcriptional regulator</fullName>
    </submittedName>
</protein>
<dbReference type="PANTHER" id="PTHR30419">
    <property type="entry name" value="HTH-TYPE TRANSCRIPTIONAL REGULATOR YBHD"/>
    <property type="match status" value="1"/>
</dbReference>